<reference evidence="1" key="1">
    <citation type="submission" date="2018-02" db="EMBL/GenBank/DDBJ databases">
        <title>Rhizophora mucronata_Transcriptome.</title>
        <authorList>
            <person name="Meera S.P."/>
            <person name="Sreeshan A."/>
            <person name="Augustine A."/>
        </authorList>
    </citation>
    <scope>NUCLEOTIDE SEQUENCE</scope>
    <source>
        <tissue evidence="1">Leaf</tissue>
    </source>
</reference>
<proteinExistence type="predicted"/>
<organism evidence="1">
    <name type="scientific">Rhizophora mucronata</name>
    <name type="common">Asiatic mangrove</name>
    <dbReference type="NCBI Taxonomy" id="61149"/>
    <lineage>
        <taxon>Eukaryota</taxon>
        <taxon>Viridiplantae</taxon>
        <taxon>Streptophyta</taxon>
        <taxon>Embryophyta</taxon>
        <taxon>Tracheophyta</taxon>
        <taxon>Spermatophyta</taxon>
        <taxon>Magnoliopsida</taxon>
        <taxon>eudicotyledons</taxon>
        <taxon>Gunneridae</taxon>
        <taxon>Pentapetalae</taxon>
        <taxon>rosids</taxon>
        <taxon>fabids</taxon>
        <taxon>Malpighiales</taxon>
        <taxon>Rhizophoraceae</taxon>
        <taxon>Rhizophora</taxon>
    </lineage>
</organism>
<evidence type="ECO:0000313" key="1">
    <source>
        <dbReference type="EMBL" id="MBX39882.1"/>
    </source>
</evidence>
<protein>
    <submittedName>
        <fullName evidence="1">Uncharacterized protein</fullName>
    </submittedName>
</protein>
<dbReference type="AlphaFoldDB" id="A0A2P2NBN7"/>
<sequence length="42" mass="4577">MIVFAPEVERPTLLDCPGNGGTSVFPESIKIQIKSTKSESNR</sequence>
<accession>A0A2P2NBN7</accession>
<name>A0A2P2NBN7_RHIMU</name>
<dbReference type="EMBL" id="GGEC01059398">
    <property type="protein sequence ID" value="MBX39882.1"/>
    <property type="molecule type" value="Transcribed_RNA"/>
</dbReference>